<reference evidence="1 2" key="1">
    <citation type="journal article" date="2013" name="Proc. Natl. Acad. Sci. U.S.A.">
        <title>Genome of an arbuscular mycorrhizal fungus provides insight into the oldest plant symbiosis.</title>
        <authorList>
            <person name="Tisserant E."/>
            <person name="Malbreil M."/>
            <person name="Kuo A."/>
            <person name="Kohler A."/>
            <person name="Symeonidi A."/>
            <person name="Balestrini R."/>
            <person name="Charron P."/>
            <person name="Duensing N."/>
            <person name="Frei Dit Frey N."/>
            <person name="Gianinazzi-Pearson V."/>
            <person name="Gilbert L.B."/>
            <person name="Handa Y."/>
            <person name="Herr J.R."/>
            <person name="Hijri M."/>
            <person name="Koul R."/>
            <person name="Kawaguchi M."/>
            <person name="Krajinski F."/>
            <person name="Lammers P.J."/>
            <person name="Masclaux F.G."/>
            <person name="Murat C."/>
            <person name="Morin E."/>
            <person name="Ndikumana S."/>
            <person name="Pagni M."/>
            <person name="Petitpierre D."/>
            <person name="Requena N."/>
            <person name="Rosikiewicz P."/>
            <person name="Riley R."/>
            <person name="Saito K."/>
            <person name="San Clemente H."/>
            <person name="Shapiro H."/>
            <person name="van Tuinen D."/>
            <person name="Becard G."/>
            <person name="Bonfante P."/>
            <person name="Paszkowski U."/>
            <person name="Shachar-Hill Y.Y."/>
            <person name="Tuskan G.A."/>
            <person name="Young P.W."/>
            <person name="Sanders I.R."/>
            <person name="Henrissat B."/>
            <person name="Rensing S.A."/>
            <person name="Grigoriev I.V."/>
            <person name="Corradi N."/>
            <person name="Roux C."/>
            <person name="Martin F."/>
        </authorList>
    </citation>
    <scope>NUCLEOTIDE SEQUENCE [LARGE SCALE GENOMIC DNA]</scope>
    <source>
        <strain evidence="1 2">DAOM 197198</strain>
    </source>
</reference>
<comment type="caution">
    <text evidence="1">The sequence shown here is derived from an EMBL/GenBank/DDBJ whole genome shotgun (WGS) entry which is preliminary data.</text>
</comment>
<protein>
    <recommendedName>
        <fullName evidence="3">RNase H type-1 domain-containing protein</fullName>
    </recommendedName>
</protein>
<sequence>MDIVGGEITVKSDQILMLDGKYMLTFKEVFQKKINNFKLHISGLVKNFVNKKEMKKYNIEGSWIIIQYFNVVSNPTDNSIVFIGCEGCGLNEKKNLLNQNVYKKRFRYNRIEFNVIKQYILKEKFNDNINIGKILSILKKHVGEEVYVYVDGSIIDSGTDGMAGINFYDRNHLIIDELSEIFAFFITLLILNHDTFFNVRKLLKEENNIYIWMLIQQLIIKDKINLPTLVKVKVHSDNKFHNLLDKQIKERY</sequence>
<gene>
    <name evidence="1" type="ORF">GLOIN_2v1773889</name>
</gene>
<reference evidence="1 2" key="2">
    <citation type="journal article" date="2018" name="New Phytol.">
        <title>High intraspecific genome diversity in the model arbuscular mycorrhizal symbiont Rhizophagus irregularis.</title>
        <authorList>
            <person name="Chen E.C.H."/>
            <person name="Morin E."/>
            <person name="Beaudet D."/>
            <person name="Noel J."/>
            <person name="Yildirir G."/>
            <person name="Ndikumana S."/>
            <person name="Charron P."/>
            <person name="St-Onge C."/>
            <person name="Giorgi J."/>
            <person name="Kruger M."/>
            <person name="Marton T."/>
            <person name="Ropars J."/>
            <person name="Grigoriev I.V."/>
            <person name="Hainaut M."/>
            <person name="Henrissat B."/>
            <person name="Roux C."/>
            <person name="Martin F."/>
            <person name="Corradi N."/>
        </authorList>
    </citation>
    <scope>NUCLEOTIDE SEQUENCE [LARGE SCALE GENOMIC DNA]</scope>
    <source>
        <strain evidence="1 2">DAOM 197198</strain>
    </source>
</reference>
<keyword evidence="2" id="KW-1185">Reference proteome</keyword>
<organism evidence="1 2">
    <name type="scientific">Rhizophagus irregularis (strain DAOM 181602 / DAOM 197198 / MUCL 43194)</name>
    <name type="common">Arbuscular mycorrhizal fungus</name>
    <name type="synonym">Glomus intraradices</name>
    <dbReference type="NCBI Taxonomy" id="747089"/>
    <lineage>
        <taxon>Eukaryota</taxon>
        <taxon>Fungi</taxon>
        <taxon>Fungi incertae sedis</taxon>
        <taxon>Mucoromycota</taxon>
        <taxon>Glomeromycotina</taxon>
        <taxon>Glomeromycetes</taxon>
        <taxon>Glomerales</taxon>
        <taxon>Glomeraceae</taxon>
        <taxon>Rhizophagus</taxon>
    </lineage>
</organism>
<dbReference type="AlphaFoldDB" id="A0A2P4Q3H6"/>
<proteinExistence type="predicted"/>
<evidence type="ECO:0008006" key="3">
    <source>
        <dbReference type="Google" id="ProtNLM"/>
    </source>
</evidence>
<name>A0A2P4Q3H6_RHIID</name>
<dbReference type="EMBL" id="AUPC02000098">
    <property type="protein sequence ID" value="POG72221.1"/>
    <property type="molecule type" value="Genomic_DNA"/>
</dbReference>
<accession>A0A2P4Q3H6</accession>
<evidence type="ECO:0000313" key="2">
    <source>
        <dbReference type="Proteomes" id="UP000018888"/>
    </source>
</evidence>
<dbReference type="Proteomes" id="UP000018888">
    <property type="component" value="Unassembled WGS sequence"/>
</dbReference>
<evidence type="ECO:0000313" key="1">
    <source>
        <dbReference type="EMBL" id="POG72221.1"/>
    </source>
</evidence>